<reference evidence="2" key="1">
    <citation type="submission" date="2018-12" db="EMBL/GenBank/DDBJ databases">
        <title>A new species of lactobacillus.</title>
        <authorList>
            <person name="Jian Y."/>
            <person name="Xin L."/>
            <person name="Hong Z.J."/>
            <person name="Ming L.Z."/>
            <person name="Hong X.Z."/>
        </authorList>
    </citation>
    <scope>NUCLEOTIDE SEQUENCE [LARGE SCALE GENOMIC DNA]</scope>
    <source>
        <strain evidence="2">HSLZ-75</strain>
    </source>
</reference>
<dbReference type="Proteomes" id="UP000294321">
    <property type="component" value="Chromosome"/>
</dbReference>
<organism evidence="1 2">
    <name type="scientific">Acetilactobacillus jinshanensis</name>
    <dbReference type="NCBI Taxonomy" id="1720083"/>
    <lineage>
        <taxon>Bacteria</taxon>
        <taxon>Bacillati</taxon>
        <taxon>Bacillota</taxon>
        <taxon>Bacilli</taxon>
        <taxon>Lactobacillales</taxon>
        <taxon>Lactobacillaceae</taxon>
        <taxon>Acetilactobacillus</taxon>
    </lineage>
</organism>
<protein>
    <submittedName>
        <fullName evidence="1">Uncharacterized protein</fullName>
    </submittedName>
</protein>
<proteinExistence type="predicted"/>
<dbReference type="KEGG" id="lji:ELX58_02590"/>
<name>A0A4P6ZJX7_9LACO</name>
<dbReference type="EMBL" id="CP034726">
    <property type="protein sequence ID" value="QBP18055.1"/>
    <property type="molecule type" value="Genomic_DNA"/>
</dbReference>
<dbReference type="AlphaFoldDB" id="A0A4P6ZJX7"/>
<gene>
    <name evidence="1" type="ORF">ELX58_02590</name>
</gene>
<keyword evidence="2" id="KW-1185">Reference proteome</keyword>
<dbReference type="RefSeq" id="WP_133441612.1">
    <property type="nucleotide sequence ID" value="NZ_CP034726.1"/>
</dbReference>
<accession>A0A4P6ZJX7</accession>
<evidence type="ECO:0000313" key="2">
    <source>
        <dbReference type="Proteomes" id="UP000294321"/>
    </source>
</evidence>
<evidence type="ECO:0000313" key="1">
    <source>
        <dbReference type="EMBL" id="QBP18055.1"/>
    </source>
</evidence>
<sequence>MRISRKQLKRMAKKPKIRPRIVNSLTNFDENINDDQNAKLTEKTQTSDTLGLLNFLIKHMDDQDHFKVSKAAVVKQFMFNKPSLNFNFAALHQLKLVDVDWKIFKTTPDVQGTINKTTVF</sequence>